<dbReference type="AlphaFoldDB" id="A0A2D4H1Z2"/>
<evidence type="ECO:0000313" key="1">
    <source>
        <dbReference type="EMBL" id="LAA65993.1"/>
    </source>
</evidence>
<reference evidence="1" key="1">
    <citation type="submission" date="2017-07" db="EMBL/GenBank/DDBJ databases">
        <authorList>
            <person name="Mikheyev A."/>
            <person name="Grau M."/>
        </authorList>
    </citation>
    <scope>NUCLEOTIDE SEQUENCE</scope>
    <source>
        <tissue evidence="1">Venom_gland</tissue>
    </source>
</reference>
<protein>
    <submittedName>
        <fullName evidence="1">Uncharacterized protein</fullName>
    </submittedName>
</protein>
<reference evidence="1" key="2">
    <citation type="submission" date="2017-11" db="EMBL/GenBank/DDBJ databases">
        <title>Coralsnake Venomics: Analyses of Venom Gland Transcriptomes and Proteomes of Six Brazilian Taxa.</title>
        <authorList>
            <person name="Aird S.D."/>
            <person name="Jorge da Silva N."/>
            <person name="Qiu L."/>
            <person name="Villar-Briones A."/>
            <person name="Aparecida-Saddi V."/>
            <person name="Campos-Telles M.P."/>
            <person name="Grau M."/>
            <person name="Mikheyev A.S."/>
        </authorList>
    </citation>
    <scope>NUCLEOTIDE SEQUENCE</scope>
    <source>
        <tissue evidence="1">Venom_gland</tissue>
    </source>
</reference>
<dbReference type="EMBL" id="IACJ01163618">
    <property type="protein sequence ID" value="LAA65993.1"/>
    <property type="molecule type" value="Transcribed_RNA"/>
</dbReference>
<dbReference type="EMBL" id="IACJ01163619">
    <property type="protein sequence ID" value="LAA65996.1"/>
    <property type="molecule type" value="Transcribed_RNA"/>
</dbReference>
<proteinExistence type="predicted"/>
<name>A0A2D4H1Z2_MICCO</name>
<sequence length="99" mass="11393">MAPVLPQHRPPTVTLSVHRFHCTEPIGTPIPLLQTLPVSTLLLQAFRQLSDPPVNPPQIYYRAQRWIVIRKSTKTLEMQELLLPDFLYSPMTPLSYISF</sequence>
<organism evidence="1">
    <name type="scientific">Micrurus corallinus</name>
    <name type="common">Brazilian coral snake</name>
    <dbReference type="NCBI Taxonomy" id="54390"/>
    <lineage>
        <taxon>Eukaryota</taxon>
        <taxon>Metazoa</taxon>
        <taxon>Chordata</taxon>
        <taxon>Craniata</taxon>
        <taxon>Vertebrata</taxon>
        <taxon>Euteleostomi</taxon>
        <taxon>Lepidosauria</taxon>
        <taxon>Squamata</taxon>
        <taxon>Bifurcata</taxon>
        <taxon>Unidentata</taxon>
        <taxon>Episquamata</taxon>
        <taxon>Toxicofera</taxon>
        <taxon>Serpentes</taxon>
        <taxon>Colubroidea</taxon>
        <taxon>Elapidae</taxon>
        <taxon>Elapinae</taxon>
        <taxon>Micrurus</taxon>
    </lineage>
</organism>
<accession>A0A2D4H1Z2</accession>